<organism evidence="1 2">
    <name type="scientific">Ceraceosorus bombacis</name>
    <dbReference type="NCBI Taxonomy" id="401625"/>
    <lineage>
        <taxon>Eukaryota</taxon>
        <taxon>Fungi</taxon>
        <taxon>Dikarya</taxon>
        <taxon>Basidiomycota</taxon>
        <taxon>Ustilaginomycotina</taxon>
        <taxon>Exobasidiomycetes</taxon>
        <taxon>Ceraceosorales</taxon>
        <taxon>Ceraceosoraceae</taxon>
        <taxon>Ceraceosorus</taxon>
    </lineage>
</organism>
<dbReference type="EMBL" id="CCYA01000258">
    <property type="protein sequence ID" value="CEH15181.1"/>
    <property type="molecule type" value="Genomic_DNA"/>
</dbReference>
<accession>A0A0P1BG01</accession>
<proteinExistence type="predicted"/>
<evidence type="ECO:0000313" key="2">
    <source>
        <dbReference type="Proteomes" id="UP000054845"/>
    </source>
</evidence>
<reference evidence="1 2" key="1">
    <citation type="submission" date="2014-09" db="EMBL/GenBank/DDBJ databases">
        <authorList>
            <person name="Magalhaes I.L.F."/>
            <person name="Oliveira U."/>
            <person name="Santos F.R."/>
            <person name="Vidigal T.H.D.A."/>
            <person name="Brescovit A.D."/>
            <person name="Santos A.J."/>
        </authorList>
    </citation>
    <scope>NUCLEOTIDE SEQUENCE [LARGE SCALE GENOMIC DNA]</scope>
</reference>
<dbReference type="Proteomes" id="UP000054845">
    <property type="component" value="Unassembled WGS sequence"/>
</dbReference>
<keyword evidence="2" id="KW-1185">Reference proteome</keyword>
<name>A0A0P1BG01_9BASI</name>
<sequence length="89" mass="9437">MAVPLITDKAKIGVPDHMAKANVDWHVHRPVYLGKVFATNNGAVALSSVGAVTTVLFVSQDMVKQVVEAVKGVNVWGKSATAQHSMIPT</sequence>
<dbReference type="AlphaFoldDB" id="A0A0P1BG01"/>
<evidence type="ECO:0000313" key="1">
    <source>
        <dbReference type="EMBL" id="CEH15181.1"/>
    </source>
</evidence>
<protein>
    <submittedName>
        <fullName evidence="1">Uncharacterized protein</fullName>
    </submittedName>
</protein>